<dbReference type="GO" id="GO:0003676">
    <property type="term" value="F:nucleic acid binding"/>
    <property type="evidence" value="ECO:0007669"/>
    <property type="project" value="InterPro"/>
</dbReference>
<dbReference type="InterPro" id="IPR012677">
    <property type="entry name" value="Nucleotide-bd_a/b_plait_sf"/>
</dbReference>
<dbReference type="InterPro" id="IPR035979">
    <property type="entry name" value="RBD_domain_sf"/>
</dbReference>
<reference evidence="3" key="2">
    <citation type="submission" date="2015-01" db="EMBL/GenBank/DDBJ databases">
        <title>Evolutionary Origins and Diversification of the Mycorrhizal Mutualists.</title>
        <authorList>
            <consortium name="DOE Joint Genome Institute"/>
            <consortium name="Mycorrhizal Genomics Consortium"/>
            <person name="Kohler A."/>
            <person name="Kuo A."/>
            <person name="Nagy L.G."/>
            <person name="Floudas D."/>
            <person name="Copeland A."/>
            <person name="Barry K.W."/>
            <person name="Cichocki N."/>
            <person name="Veneault-Fourrey C."/>
            <person name="LaButti K."/>
            <person name="Lindquist E.A."/>
            <person name="Lipzen A."/>
            <person name="Lundell T."/>
            <person name="Morin E."/>
            <person name="Murat C."/>
            <person name="Riley R."/>
            <person name="Ohm R."/>
            <person name="Sun H."/>
            <person name="Tunlid A."/>
            <person name="Henrissat B."/>
            <person name="Grigoriev I.V."/>
            <person name="Hibbett D.S."/>
            <person name="Martin F."/>
        </authorList>
    </citation>
    <scope>NUCLEOTIDE SEQUENCE [LARGE SCALE GENOMIC DNA]</scope>
    <source>
        <strain evidence="3">441</strain>
    </source>
</reference>
<proteinExistence type="predicted"/>
<sequence>MPNRREVNGCAFVQFRCINAATHALHALNARKIPETGRLLKLEFSSTRQTRSEPERQSLASRDPVPSRLSPLMLTIHPTQ</sequence>
<reference evidence="2 3" key="1">
    <citation type="submission" date="2014-04" db="EMBL/GenBank/DDBJ databases">
        <authorList>
            <consortium name="DOE Joint Genome Institute"/>
            <person name="Kuo A."/>
            <person name="Kohler A."/>
            <person name="Costa M.D."/>
            <person name="Nagy L.G."/>
            <person name="Floudas D."/>
            <person name="Copeland A."/>
            <person name="Barry K.W."/>
            <person name="Cichocki N."/>
            <person name="Veneault-Fourrey C."/>
            <person name="LaButti K."/>
            <person name="Lindquist E.A."/>
            <person name="Lipzen A."/>
            <person name="Lundell T."/>
            <person name="Morin E."/>
            <person name="Murat C."/>
            <person name="Sun H."/>
            <person name="Tunlid A."/>
            <person name="Henrissat B."/>
            <person name="Grigoriev I.V."/>
            <person name="Hibbett D.S."/>
            <person name="Martin F."/>
            <person name="Nordberg H.P."/>
            <person name="Cantor M.N."/>
            <person name="Hua S.X."/>
        </authorList>
    </citation>
    <scope>NUCLEOTIDE SEQUENCE [LARGE SCALE GENOMIC DNA]</scope>
    <source>
        <strain evidence="2 3">441</strain>
    </source>
</reference>
<dbReference type="HOGENOM" id="CLU_2590655_0_0_1"/>
<dbReference type="SUPFAM" id="SSF54928">
    <property type="entry name" value="RNA-binding domain, RBD"/>
    <property type="match status" value="1"/>
</dbReference>
<accession>A0A0C9YHL4</accession>
<evidence type="ECO:0000313" key="3">
    <source>
        <dbReference type="Proteomes" id="UP000054018"/>
    </source>
</evidence>
<keyword evidence="3" id="KW-1185">Reference proteome</keyword>
<protein>
    <submittedName>
        <fullName evidence="2">Unplaced genomic scaffold scaffold_318, whole genome shotgun sequence</fullName>
    </submittedName>
</protein>
<evidence type="ECO:0000313" key="2">
    <source>
        <dbReference type="EMBL" id="KIK13344.1"/>
    </source>
</evidence>
<organism evidence="2 3">
    <name type="scientific">Pisolithus microcarpus 441</name>
    <dbReference type="NCBI Taxonomy" id="765257"/>
    <lineage>
        <taxon>Eukaryota</taxon>
        <taxon>Fungi</taxon>
        <taxon>Dikarya</taxon>
        <taxon>Basidiomycota</taxon>
        <taxon>Agaricomycotina</taxon>
        <taxon>Agaricomycetes</taxon>
        <taxon>Agaricomycetidae</taxon>
        <taxon>Boletales</taxon>
        <taxon>Sclerodermatineae</taxon>
        <taxon>Pisolithaceae</taxon>
        <taxon>Pisolithus</taxon>
    </lineage>
</organism>
<feature type="region of interest" description="Disordered" evidence="1">
    <location>
        <begin position="45"/>
        <end position="80"/>
    </location>
</feature>
<dbReference type="EMBL" id="KN834002">
    <property type="protein sequence ID" value="KIK13344.1"/>
    <property type="molecule type" value="Genomic_DNA"/>
</dbReference>
<evidence type="ECO:0000256" key="1">
    <source>
        <dbReference type="SAM" id="MobiDB-lite"/>
    </source>
</evidence>
<dbReference type="Gene3D" id="3.30.70.330">
    <property type="match status" value="1"/>
</dbReference>
<dbReference type="AlphaFoldDB" id="A0A0C9YHL4"/>
<gene>
    <name evidence="2" type="ORF">PISMIDRAFT_688748</name>
</gene>
<name>A0A0C9YHL4_9AGAM</name>
<dbReference type="Proteomes" id="UP000054018">
    <property type="component" value="Unassembled WGS sequence"/>
</dbReference>